<feature type="domain" description="Magnesium-protoporphyrin IX methyltransferase C-terminal" evidence="6">
    <location>
        <begin position="132"/>
        <end position="232"/>
    </location>
</feature>
<dbReference type="GO" id="GO:0015995">
    <property type="term" value="P:chlorophyll biosynthetic process"/>
    <property type="evidence" value="ECO:0007669"/>
    <property type="project" value="UniProtKB-UniRule"/>
</dbReference>
<evidence type="ECO:0000313" key="7">
    <source>
        <dbReference type="EMBL" id="RAI27847.1"/>
    </source>
</evidence>
<dbReference type="SUPFAM" id="SSF53335">
    <property type="entry name" value="S-adenosyl-L-methionine-dependent methyltransferases"/>
    <property type="match status" value="1"/>
</dbReference>
<dbReference type="CDD" id="cd02440">
    <property type="entry name" value="AdoMet_MTases"/>
    <property type="match status" value="1"/>
</dbReference>
<keyword evidence="3" id="KW-0949">S-adenosyl-L-methionine</keyword>
<evidence type="ECO:0000256" key="1">
    <source>
        <dbReference type="ARBA" id="ARBA00022603"/>
    </source>
</evidence>
<dbReference type="Gene3D" id="3.40.50.150">
    <property type="entry name" value="Vaccinia Virus protein VP39"/>
    <property type="match status" value="1"/>
</dbReference>
<dbReference type="PANTHER" id="PTHR43464:SF19">
    <property type="entry name" value="UBIQUINONE BIOSYNTHESIS O-METHYLTRANSFERASE, MITOCHONDRIAL"/>
    <property type="match status" value="1"/>
</dbReference>
<dbReference type="InterPro" id="IPR007848">
    <property type="entry name" value="Small_mtfrase_dom"/>
</dbReference>
<dbReference type="AlphaFoldDB" id="A0A327JNF2"/>
<dbReference type="Pfam" id="PF05175">
    <property type="entry name" value="MTS"/>
    <property type="match status" value="1"/>
</dbReference>
<dbReference type="EMBL" id="NPEV01000014">
    <property type="protein sequence ID" value="RAI27847.1"/>
    <property type="molecule type" value="Genomic_DNA"/>
</dbReference>
<accession>A0A327JNF2</accession>
<dbReference type="NCBIfam" id="TIGR02021">
    <property type="entry name" value="BchM-ChlM"/>
    <property type="match status" value="1"/>
</dbReference>
<evidence type="ECO:0000259" key="5">
    <source>
        <dbReference type="Pfam" id="PF05175"/>
    </source>
</evidence>
<comment type="caution">
    <text evidence="7">The sequence shown here is derived from an EMBL/GenBank/DDBJ whole genome shotgun (WGS) entry which is preliminary data.</text>
</comment>
<organism evidence="7 8">
    <name type="scientific">Rhodobium orientis</name>
    <dbReference type="NCBI Taxonomy" id="34017"/>
    <lineage>
        <taxon>Bacteria</taxon>
        <taxon>Pseudomonadati</taxon>
        <taxon>Pseudomonadota</taxon>
        <taxon>Alphaproteobacteria</taxon>
        <taxon>Hyphomicrobiales</taxon>
        <taxon>Rhodobiaceae</taxon>
        <taxon>Rhodobium</taxon>
    </lineage>
</organism>
<dbReference type="Pfam" id="PF07109">
    <property type="entry name" value="Mg-por_mtran_C"/>
    <property type="match status" value="1"/>
</dbReference>
<keyword evidence="8" id="KW-1185">Reference proteome</keyword>
<dbReference type="GO" id="GO:0046406">
    <property type="term" value="F:magnesium protoporphyrin IX methyltransferase activity"/>
    <property type="evidence" value="ECO:0007669"/>
    <property type="project" value="UniProtKB-UniRule"/>
</dbReference>
<dbReference type="Proteomes" id="UP000249299">
    <property type="component" value="Unassembled WGS sequence"/>
</dbReference>
<dbReference type="InterPro" id="IPR010251">
    <property type="entry name" value="Mg_prot_MeTrfase"/>
</dbReference>
<keyword evidence="2 7" id="KW-0808">Transferase</keyword>
<proteinExistence type="predicted"/>
<dbReference type="GO" id="GO:0032259">
    <property type="term" value="P:methylation"/>
    <property type="evidence" value="ECO:0007669"/>
    <property type="project" value="UniProtKB-KW"/>
</dbReference>
<dbReference type="EC" id="2.1.1.11" evidence="4"/>
<keyword evidence="1 7" id="KW-0489">Methyltransferase</keyword>
<evidence type="ECO:0000256" key="4">
    <source>
        <dbReference type="NCBIfam" id="TIGR02021"/>
    </source>
</evidence>
<dbReference type="InterPro" id="IPR029063">
    <property type="entry name" value="SAM-dependent_MTases_sf"/>
</dbReference>
<evidence type="ECO:0000256" key="2">
    <source>
        <dbReference type="ARBA" id="ARBA00022679"/>
    </source>
</evidence>
<dbReference type="PROSITE" id="PS51556">
    <property type="entry name" value="SAM_MT_MG_PIX"/>
    <property type="match status" value="1"/>
</dbReference>
<reference evidence="7 8" key="1">
    <citation type="submission" date="2017-07" db="EMBL/GenBank/DDBJ databases">
        <title>Draft Genome Sequences of Select Purple Nonsulfur Bacteria.</title>
        <authorList>
            <person name="Lasarre B."/>
            <person name="Mckinlay J.B."/>
        </authorList>
    </citation>
    <scope>NUCLEOTIDE SEQUENCE [LARGE SCALE GENOMIC DNA]</scope>
    <source>
        <strain evidence="7 8">DSM 11290</strain>
    </source>
</reference>
<gene>
    <name evidence="7" type="ORF">CH339_08690</name>
</gene>
<evidence type="ECO:0000259" key="6">
    <source>
        <dbReference type="Pfam" id="PF07109"/>
    </source>
</evidence>
<dbReference type="PANTHER" id="PTHR43464">
    <property type="entry name" value="METHYLTRANSFERASE"/>
    <property type="match status" value="1"/>
</dbReference>
<name>A0A327JNF2_9HYPH</name>
<dbReference type="InterPro" id="IPR010940">
    <property type="entry name" value="Mg_prot_MeTrfase_C"/>
</dbReference>
<evidence type="ECO:0000313" key="8">
    <source>
        <dbReference type="Proteomes" id="UP000249299"/>
    </source>
</evidence>
<dbReference type="OrthoDB" id="9765084at2"/>
<sequence>MEQARYIRRRSEIQDYFDRTAIHHWKKLATDEPLNRIRETVRAGRDRMRGLLLSCLPDDLTGWRVLDAGCGAGMMSAELARRGADVVGVDLSPEIVRYAAAQLAAEDLKGSVTFHSGDMLSPEFGRFDAVVAMDSLIHYKLGDAVAAMATLAARTDRKIVCTFAPRTVPLTLMHMAGRLFPRSDRAPSIQPTAPGKFRKRVLADPAFAGWQVGLCERVKSGFYTSQAIEVSRL</sequence>
<dbReference type="RefSeq" id="WP_111434019.1">
    <property type="nucleotide sequence ID" value="NZ_JACIGG010000008.1"/>
</dbReference>
<evidence type="ECO:0000256" key="3">
    <source>
        <dbReference type="ARBA" id="ARBA00022691"/>
    </source>
</evidence>
<protein>
    <recommendedName>
        <fullName evidence="4">Magnesium protoporphyrin IX methyltransferase</fullName>
        <ecNumber evidence="4">2.1.1.11</ecNumber>
    </recommendedName>
</protein>
<feature type="domain" description="Methyltransferase small" evidence="5">
    <location>
        <begin position="49"/>
        <end position="131"/>
    </location>
</feature>